<dbReference type="Gene3D" id="1.25.40.10">
    <property type="entry name" value="Tetratricopeptide repeat domain"/>
    <property type="match status" value="1"/>
</dbReference>
<keyword evidence="2" id="KW-1185">Reference proteome</keyword>
<gene>
    <name evidence="1" type="ORF">ACFFTO_38115</name>
</gene>
<reference evidence="1 2" key="1">
    <citation type="submission" date="2024-09" db="EMBL/GenBank/DDBJ databases">
        <authorList>
            <person name="Sun Q."/>
            <person name="Mori K."/>
        </authorList>
    </citation>
    <scope>NUCLEOTIDE SEQUENCE [LARGE SCALE GENOMIC DNA]</scope>
    <source>
        <strain evidence="1 2">JCM 13852</strain>
    </source>
</reference>
<dbReference type="Proteomes" id="UP001589535">
    <property type="component" value="Unassembled WGS sequence"/>
</dbReference>
<dbReference type="RefSeq" id="WP_378204743.1">
    <property type="nucleotide sequence ID" value="NZ_JBHMBK010000045.1"/>
</dbReference>
<proteinExistence type="predicted"/>
<organism evidence="1 2">
    <name type="scientific">Amycolatopsis plumensis</name>
    <dbReference type="NCBI Taxonomy" id="236508"/>
    <lineage>
        <taxon>Bacteria</taxon>
        <taxon>Bacillati</taxon>
        <taxon>Actinomycetota</taxon>
        <taxon>Actinomycetes</taxon>
        <taxon>Pseudonocardiales</taxon>
        <taxon>Pseudonocardiaceae</taxon>
        <taxon>Amycolatopsis</taxon>
    </lineage>
</organism>
<dbReference type="SUPFAM" id="SSF48452">
    <property type="entry name" value="TPR-like"/>
    <property type="match status" value="1"/>
</dbReference>
<accession>A0ABV5UG65</accession>
<sequence>MRRRELWSTYLRGHGNPDAAVATRFIPLLLELILTRSGEGLPFVPGSYYPPGFRQHVLGHTAFPDDAIDHRLSAKDESGLPFLAELRAMLEPGSDVSATTLTSLAQVLNVLGLFSVSAKALGKRAAESGDPVLTYEVARSYYGLVTDSDKAAQPFHTLAADTGIPPGTRLSAYGRLIAHYCRRQRDLDECAEVAADAQALIDSVAADTFDLRLYVSRTYRALALYAVRRRDMADIADKMQLAIDLARGLSAAASTPAEKVAAAQNERLSLEASLKAFINSKGRAMVIDMEPDAAAGRLLELDPGDPYTQLYAGDTLWMTGHDERALECFTTGGALGTFPGALAAARAGVAFDTLGRKEESETWFAVAAELDPAATAA</sequence>
<dbReference type="InterPro" id="IPR011990">
    <property type="entry name" value="TPR-like_helical_dom_sf"/>
</dbReference>
<dbReference type="EMBL" id="JBHMBK010000045">
    <property type="protein sequence ID" value="MFB9690024.1"/>
    <property type="molecule type" value="Genomic_DNA"/>
</dbReference>
<comment type="caution">
    <text evidence="1">The sequence shown here is derived from an EMBL/GenBank/DDBJ whole genome shotgun (WGS) entry which is preliminary data.</text>
</comment>
<evidence type="ECO:0000313" key="2">
    <source>
        <dbReference type="Proteomes" id="UP001589535"/>
    </source>
</evidence>
<evidence type="ECO:0000313" key="1">
    <source>
        <dbReference type="EMBL" id="MFB9690024.1"/>
    </source>
</evidence>
<protein>
    <submittedName>
        <fullName evidence="1">Uncharacterized protein</fullName>
    </submittedName>
</protein>
<name>A0ABV5UG65_9PSEU</name>